<proteinExistence type="predicted"/>
<protein>
    <recommendedName>
        <fullName evidence="6">Secreted RxLR effector peptide protein</fullName>
    </recommendedName>
</protein>
<keyword evidence="1" id="KW-0732">Signal</keyword>
<dbReference type="Proteomes" id="UP000704712">
    <property type="component" value="Unassembled WGS sequence"/>
</dbReference>
<organism evidence="2 5">
    <name type="scientific">Phytophthora infestans</name>
    <name type="common">Potato late blight agent</name>
    <name type="synonym">Botrytis infestans</name>
    <dbReference type="NCBI Taxonomy" id="4787"/>
    <lineage>
        <taxon>Eukaryota</taxon>
        <taxon>Sar</taxon>
        <taxon>Stramenopiles</taxon>
        <taxon>Oomycota</taxon>
        <taxon>Peronosporomycetes</taxon>
        <taxon>Peronosporales</taxon>
        <taxon>Peronosporaceae</taxon>
        <taxon>Phytophthora</taxon>
    </lineage>
</organism>
<dbReference type="EMBL" id="JAACNO010002359">
    <property type="protein sequence ID" value="KAF4133675.1"/>
    <property type="molecule type" value="Genomic_DNA"/>
</dbReference>
<evidence type="ECO:0000256" key="1">
    <source>
        <dbReference type="SAM" id="SignalP"/>
    </source>
</evidence>
<name>A0A833SW11_PHYIN</name>
<sequence length="258" mass="28755">MRHWNAMLIAAIFLSCLSFSVAIDSIERLRTSTTAEVGEGERAIIGLDKIADSLSDVGVSGVLWFWLLFQKKTADDVFAYLKLDQGVENALSDKKLYTFSKCVDIVNTKYPEKKMSVLGMLTAKYGEVAVAKELVTAKRFALATEQLRGWLNGEKPAKDVFTLLKIVDDDVAFAISPKLETLDEYIKLLNAKSPQHKTDLFKTLRDGFGGEDKFAVVVSKAVANAPTASKEALEFQEMMFKRWVASDYDPMTVLTKVF</sequence>
<evidence type="ECO:0000313" key="4">
    <source>
        <dbReference type="EMBL" id="KAF4133676.1"/>
    </source>
</evidence>
<comment type="caution">
    <text evidence="2">The sequence shown here is derived from an EMBL/GenBank/DDBJ whole genome shotgun (WGS) entry which is preliminary data.</text>
</comment>
<dbReference type="AlphaFoldDB" id="A0A833SW11"/>
<dbReference type="EMBL" id="WSZM01000117">
    <property type="protein sequence ID" value="KAF4041657.1"/>
    <property type="molecule type" value="Genomic_DNA"/>
</dbReference>
<accession>A0A833SW11</accession>
<evidence type="ECO:0008006" key="6">
    <source>
        <dbReference type="Google" id="ProtNLM"/>
    </source>
</evidence>
<evidence type="ECO:0000313" key="3">
    <source>
        <dbReference type="EMBL" id="KAF4133675.1"/>
    </source>
</evidence>
<dbReference type="EMBL" id="JAACNO010002359">
    <property type="protein sequence ID" value="KAF4133676.1"/>
    <property type="molecule type" value="Genomic_DNA"/>
</dbReference>
<evidence type="ECO:0000313" key="2">
    <source>
        <dbReference type="EMBL" id="KAF4041657.1"/>
    </source>
</evidence>
<reference evidence="2" key="1">
    <citation type="submission" date="2020-04" db="EMBL/GenBank/DDBJ databases">
        <title>Hybrid Assembly of Korean Phytophthora infestans isolates.</title>
        <authorList>
            <person name="Prokchorchik M."/>
            <person name="Lee Y."/>
            <person name="Seo J."/>
            <person name="Cho J.-H."/>
            <person name="Park Y.-E."/>
            <person name="Jang D.-C."/>
            <person name="Im J.-S."/>
            <person name="Choi J.-G."/>
            <person name="Park H.-J."/>
            <person name="Lee G.-B."/>
            <person name="Lee Y.-G."/>
            <person name="Hong S.-Y."/>
            <person name="Cho K."/>
            <person name="Sohn K.H."/>
        </authorList>
    </citation>
    <scope>NUCLEOTIDE SEQUENCE</scope>
    <source>
        <strain evidence="2">KR_1_A1</strain>
        <strain evidence="3">KR_2_A2</strain>
    </source>
</reference>
<evidence type="ECO:0000313" key="5">
    <source>
        <dbReference type="Proteomes" id="UP000602510"/>
    </source>
</evidence>
<feature type="chain" id="PRO_5036239673" description="Secreted RxLR effector peptide protein" evidence="1">
    <location>
        <begin position="23"/>
        <end position="258"/>
    </location>
</feature>
<gene>
    <name evidence="2" type="ORF">GN244_ATG06174</name>
    <name evidence="3" type="ORF">GN958_ATG17012</name>
    <name evidence="4" type="ORF">GN958_ATG17013</name>
</gene>
<dbReference type="Proteomes" id="UP000602510">
    <property type="component" value="Unassembled WGS sequence"/>
</dbReference>
<keyword evidence="5" id="KW-1185">Reference proteome</keyword>
<feature type="signal peptide" evidence="1">
    <location>
        <begin position="1"/>
        <end position="22"/>
    </location>
</feature>
<dbReference type="PROSITE" id="PS51257">
    <property type="entry name" value="PROKAR_LIPOPROTEIN"/>
    <property type="match status" value="1"/>
</dbReference>